<name>A0ABX0BSN3_9PSEU</name>
<proteinExistence type="predicted"/>
<evidence type="ECO:0000313" key="2">
    <source>
        <dbReference type="EMBL" id="NEC55813.1"/>
    </source>
</evidence>
<comment type="caution">
    <text evidence="2">The sequence shown here is derived from an EMBL/GenBank/DDBJ whole genome shotgun (WGS) entry which is preliminary data.</text>
</comment>
<protein>
    <submittedName>
        <fullName evidence="2">Uncharacterized protein</fullName>
    </submittedName>
</protein>
<dbReference type="Proteomes" id="UP000470404">
    <property type="component" value="Unassembled WGS sequence"/>
</dbReference>
<accession>A0ABX0BSN3</accession>
<evidence type="ECO:0000313" key="3">
    <source>
        <dbReference type="Proteomes" id="UP000470404"/>
    </source>
</evidence>
<sequence length="95" mass="9988">MDACHAGNIRSALYQRGEGAAAIKRHRLQPFPGQVLDIVCLTAKAAASGGFFPKGGNGTVNTSVGCRSFFQRSTGTRVPGSRRRAAAALMRPQEG</sequence>
<keyword evidence="3" id="KW-1185">Reference proteome</keyword>
<organism evidence="2 3">
    <name type="scientific">Amycolatopsis rubida</name>
    <dbReference type="NCBI Taxonomy" id="112413"/>
    <lineage>
        <taxon>Bacteria</taxon>
        <taxon>Bacillati</taxon>
        <taxon>Actinomycetota</taxon>
        <taxon>Actinomycetes</taxon>
        <taxon>Pseudonocardiales</taxon>
        <taxon>Pseudonocardiaceae</taxon>
        <taxon>Amycolatopsis</taxon>
    </lineage>
</organism>
<dbReference type="RefSeq" id="WP_157904893.1">
    <property type="nucleotide sequence ID" value="NZ_JAAGNC010000061.1"/>
</dbReference>
<gene>
    <name evidence="2" type="ORF">G3I59_09470</name>
</gene>
<feature type="region of interest" description="Disordered" evidence="1">
    <location>
        <begin position="74"/>
        <end position="95"/>
    </location>
</feature>
<reference evidence="2 3" key="1">
    <citation type="submission" date="2020-01" db="EMBL/GenBank/DDBJ databases">
        <title>Insect and environment-associated Actinomycetes.</title>
        <authorList>
            <person name="Currrie C."/>
            <person name="Chevrette M."/>
            <person name="Carlson C."/>
            <person name="Stubbendieck R."/>
            <person name="Wendt-Pienkowski E."/>
        </authorList>
    </citation>
    <scope>NUCLEOTIDE SEQUENCE [LARGE SCALE GENOMIC DNA]</scope>
    <source>
        <strain evidence="2 3">SID8386</strain>
    </source>
</reference>
<evidence type="ECO:0000256" key="1">
    <source>
        <dbReference type="SAM" id="MobiDB-lite"/>
    </source>
</evidence>
<dbReference type="EMBL" id="JAAGNC010000061">
    <property type="protein sequence ID" value="NEC55813.1"/>
    <property type="molecule type" value="Genomic_DNA"/>
</dbReference>